<proteinExistence type="predicted"/>
<accession>A0A6P1SZY0</accession>
<dbReference type="EMBL" id="CP046620">
    <property type="protein sequence ID" value="QHQ35085.1"/>
    <property type="molecule type" value="Genomic_DNA"/>
</dbReference>
<dbReference type="RefSeq" id="WP_161861650.1">
    <property type="nucleotide sequence ID" value="NZ_CP046620.1"/>
</dbReference>
<protein>
    <submittedName>
        <fullName evidence="1">Uncharacterized protein</fullName>
    </submittedName>
</protein>
<sequence>MSRQNFTPKQRDEIFKWNAADLIHSVSGIMIDERYIRHKEQGLVYFCENCKFCQIDRMYFDIDHLVPDVQLRGTGHRSNIPLNAIVLCKSYETGARGCNQTKGGKLWPPPNAGLARTRPDLDLNYMDIHLRDANTLWP</sequence>
<name>A0A6P1SZY0_9RHOB</name>
<reference evidence="1 2" key="1">
    <citation type="submission" date="2019-12" db="EMBL/GenBank/DDBJ databases">
        <title>Complete genome sequence of Algicella marina strain 9Alg 56(T) isolated from the red alga Tichocarpus crinitus.</title>
        <authorList>
            <person name="Kim S.-G."/>
            <person name="Nedashkovskaya O.I."/>
        </authorList>
    </citation>
    <scope>NUCLEOTIDE SEQUENCE [LARGE SCALE GENOMIC DNA]</scope>
    <source>
        <strain evidence="1 2">9Alg 56</strain>
    </source>
</reference>
<dbReference type="AlphaFoldDB" id="A0A6P1SZY0"/>
<evidence type="ECO:0000313" key="1">
    <source>
        <dbReference type="EMBL" id="QHQ35085.1"/>
    </source>
</evidence>
<gene>
    <name evidence="1" type="ORF">GO499_07685</name>
</gene>
<dbReference type="KEGG" id="amaq:GO499_07685"/>
<organism evidence="1 2">
    <name type="scientific">Algicella marina</name>
    <dbReference type="NCBI Taxonomy" id="2683284"/>
    <lineage>
        <taxon>Bacteria</taxon>
        <taxon>Pseudomonadati</taxon>
        <taxon>Pseudomonadota</taxon>
        <taxon>Alphaproteobacteria</taxon>
        <taxon>Rhodobacterales</taxon>
        <taxon>Paracoccaceae</taxon>
        <taxon>Algicella</taxon>
    </lineage>
</organism>
<dbReference type="Proteomes" id="UP000464495">
    <property type="component" value="Chromosome"/>
</dbReference>
<keyword evidence="2" id="KW-1185">Reference proteome</keyword>
<evidence type="ECO:0000313" key="2">
    <source>
        <dbReference type="Proteomes" id="UP000464495"/>
    </source>
</evidence>